<gene>
    <name evidence="5" type="primary">mptE</name>
    <name evidence="7" type="ORF">RJ40_05635</name>
</gene>
<dbReference type="PANTHER" id="PTHR39648:SF1">
    <property type="entry name" value="6-HYDROXYMETHYL-7,8-DIHYDROPTERIN PYROPHOSPHOKINASE"/>
    <property type="match status" value="1"/>
</dbReference>
<comment type="catalytic activity">
    <reaction evidence="5">
        <text>6-hydroxymethyl-7,8-dihydropterin + ATP = (7,8-dihydropterin-6-yl)methyl diphosphate + AMP + H(+)</text>
        <dbReference type="Rhea" id="RHEA:11412"/>
        <dbReference type="ChEBI" id="CHEBI:15378"/>
        <dbReference type="ChEBI" id="CHEBI:30616"/>
        <dbReference type="ChEBI" id="CHEBI:44841"/>
        <dbReference type="ChEBI" id="CHEBI:72950"/>
        <dbReference type="ChEBI" id="CHEBI:456215"/>
        <dbReference type="EC" id="2.7.6.3"/>
    </reaction>
</comment>
<dbReference type="GO" id="GO:0003848">
    <property type="term" value="F:2-amino-4-hydroxy-6-hydroxymethyldihydropteridine diphosphokinase activity"/>
    <property type="evidence" value="ECO:0007669"/>
    <property type="project" value="UniProtKB-UniRule"/>
</dbReference>
<dbReference type="Pfam" id="PF01973">
    <property type="entry name" value="MptE-like"/>
    <property type="match status" value="1"/>
</dbReference>
<dbReference type="GO" id="GO:2001118">
    <property type="term" value="P:tetrahydromethanopterin biosynthetic process"/>
    <property type="evidence" value="ECO:0007669"/>
    <property type="project" value="UniProtKB-UniRule"/>
</dbReference>
<reference evidence="7" key="1">
    <citation type="journal article" date="2001" name="Int. J. Syst. Evol. Microbiol.">
        <title>Methanofollis aquaemaris sp. nov., a methanogen isolated from an aquaculture fish pond.</title>
        <authorList>
            <person name="Lai M.C."/>
            <person name="Chen S.C."/>
        </authorList>
    </citation>
    <scope>NUCLEOTIDE SEQUENCE</scope>
    <source>
        <strain evidence="7">N2F9704</strain>
    </source>
</reference>
<dbReference type="InterPro" id="IPR036759">
    <property type="entry name" value="TPK_catalytic_sf"/>
</dbReference>
<keyword evidence="4 5" id="KW-0067">ATP-binding</keyword>
<protein>
    <recommendedName>
        <fullName evidence="5">6-hydroxymethyl-7,8-dihydropterin pyrophosphokinase</fullName>
        <shortName evidence="5">HPPK</shortName>
        <ecNumber evidence="5">2.7.6.3</ecNumber>
    </recommendedName>
    <alternativeName>
        <fullName evidence="5">2-amino-4-hydroxy-6-hydroxymethyldihydropteridine pyrophosphokinase</fullName>
    </alternativeName>
    <alternativeName>
        <fullName evidence="5">6-hydroxymethyl-7,8-dihydropterin diphosphokinase</fullName>
        <shortName evidence="5">6-HMPDK</shortName>
    </alternativeName>
    <alternativeName>
        <fullName evidence="5">7,8-dihydro-6-hydroxymethylpterin diphosphokinase</fullName>
    </alternativeName>
    <alternativeName>
        <fullName evidence="5">7,8-dihydro-6-hydroxymethylpterin pyrophosphokinase</fullName>
        <shortName evidence="5">PPPK</shortName>
    </alternativeName>
</protein>
<comment type="function">
    <text evidence="5">Catalyzes the transfer of diphosphate from ATP to 6-hydroxymethyl-7,8-dihydropterin (6-HMD), leading to 6-hydroxymethyl-7,8-dihydropterin diphosphate (6-HMDP).</text>
</comment>
<comment type="pathway">
    <text evidence="5">Cofactor biosynthesis; 5,6,7,8-tetrahydromethanopterin biosynthesis.</text>
</comment>
<reference evidence="7" key="2">
    <citation type="submission" date="2019-02" db="EMBL/GenBank/DDBJ databases">
        <authorList>
            <person name="Chen S.-C."/>
            <person name="Chien H.-H."/>
            <person name="Lai M.-C."/>
        </authorList>
    </citation>
    <scope>NUCLEOTIDE SEQUENCE</scope>
    <source>
        <strain evidence="7">N2F9704</strain>
    </source>
</reference>
<keyword evidence="3 5" id="KW-0418">Kinase</keyword>
<dbReference type="GO" id="GO:0004788">
    <property type="term" value="F:thiamine diphosphokinase activity"/>
    <property type="evidence" value="ECO:0007669"/>
    <property type="project" value="InterPro"/>
</dbReference>
<feature type="domain" description="6-hydroxymethylpterin diphosphokinase MptE-like" evidence="6">
    <location>
        <begin position="41"/>
        <end position="181"/>
    </location>
</feature>
<dbReference type="KEGG" id="maqe:RJ40_05635"/>
<name>A0A8A3S5K2_9EURY</name>
<dbReference type="Proteomes" id="UP001042704">
    <property type="component" value="Chromosome"/>
</dbReference>
<keyword evidence="2 5" id="KW-0547">Nucleotide-binding</keyword>
<dbReference type="GO" id="GO:0000287">
    <property type="term" value="F:magnesium ion binding"/>
    <property type="evidence" value="ECO:0007669"/>
    <property type="project" value="UniProtKB-UniRule"/>
</dbReference>
<evidence type="ECO:0000256" key="5">
    <source>
        <dbReference type="HAMAP-Rule" id="MF_02131"/>
    </source>
</evidence>
<comment type="similarity">
    <text evidence="5">Belongs to the archaeal 6-HMPDK family.</text>
</comment>
<dbReference type="RefSeq" id="WP_265582383.1">
    <property type="nucleotide sequence ID" value="NZ_CP036172.1"/>
</dbReference>
<dbReference type="GeneID" id="76423822"/>
<comment type="cofactor">
    <cofactor evidence="5">
        <name>Mg(2+)</name>
        <dbReference type="ChEBI" id="CHEBI:18420"/>
    </cofactor>
</comment>
<evidence type="ECO:0000256" key="4">
    <source>
        <dbReference type="ARBA" id="ARBA00022840"/>
    </source>
</evidence>
<dbReference type="GO" id="GO:0009229">
    <property type="term" value="P:thiamine diphosphate biosynthetic process"/>
    <property type="evidence" value="ECO:0007669"/>
    <property type="project" value="InterPro"/>
</dbReference>
<keyword evidence="5" id="KW-0460">Magnesium</keyword>
<dbReference type="PANTHER" id="PTHR39648">
    <property type="entry name" value="6-HYDROXYMETHYL-7,8-DIHYDROPTERIN PYROPHOSPHOKINASE"/>
    <property type="match status" value="1"/>
</dbReference>
<evidence type="ECO:0000256" key="3">
    <source>
        <dbReference type="ARBA" id="ARBA00022777"/>
    </source>
</evidence>
<evidence type="ECO:0000256" key="1">
    <source>
        <dbReference type="ARBA" id="ARBA00022679"/>
    </source>
</evidence>
<dbReference type="GO" id="GO:0016301">
    <property type="term" value="F:kinase activity"/>
    <property type="evidence" value="ECO:0007669"/>
    <property type="project" value="UniProtKB-KW"/>
</dbReference>
<keyword evidence="8" id="KW-1185">Reference proteome</keyword>
<dbReference type="EC" id="2.7.6.3" evidence="5"/>
<keyword evidence="1 5" id="KW-0808">Transferase</keyword>
<dbReference type="GO" id="GO:0005524">
    <property type="term" value="F:ATP binding"/>
    <property type="evidence" value="ECO:0007669"/>
    <property type="project" value="UniProtKB-UniRule"/>
</dbReference>
<organism evidence="7 8">
    <name type="scientific">Methanofollis aquaemaris</name>
    <dbReference type="NCBI Taxonomy" id="126734"/>
    <lineage>
        <taxon>Archaea</taxon>
        <taxon>Methanobacteriati</taxon>
        <taxon>Methanobacteriota</taxon>
        <taxon>Stenosarchaea group</taxon>
        <taxon>Methanomicrobia</taxon>
        <taxon>Methanomicrobiales</taxon>
        <taxon>Methanomicrobiaceae</taxon>
        <taxon>Methanofollis</taxon>
    </lineage>
</organism>
<evidence type="ECO:0000313" key="7">
    <source>
        <dbReference type="EMBL" id="QSZ67011.1"/>
    </source>
</evidence>
<evidence type="ECO:0000256" key="2">
    <source>
        <dbReference type="ARBA" id="ARBA00022741"/>
    </source>
</evidence>
<dbReference type="InterPro" id="IPR002826">
    <property type="entry name" value="MptE-like"/>
</dbReference>
<dbReference type="InterPro" id="IPR027510">
    <property type="entry name" value="HMPDK_MptE"/>
</dbReference>
<evidence type="ECO:0000313" key="8">
    <source>
        <dbReference type="Proteomes" id="UP001042704"/>
    </source>
</evidence>
<proteinExistence type="inferred from homology"/>
<accession>A0A8A3S5K2</accession>
<dbReference type="HAMAP" id="MF_02131">
    <property type="entry name" value="HMPDK_arch"/>
    <property type="match status" value="1"/>
</dbReference>
<sequence>MKFEEWEPLYEEILAYFAFEREGDEEAARILADLLPRDDLPALRALIEGKTVTVCGNAPCLPDEIETIEGTVLAADAAAEVLFGRGVRPDAVFTDLDGATDVLLDMNEAGTVVVVHAHGDNIPLVRHWTPRFAGPVVGTTQAAPFGRIHNFGGFSDGDRAAFAAHDLGATVVHLVGFDLDDPDVDPVKRGKLAWARRLLALLGHDL</sequence>
<dbReference type="EMBL" id="CP036172">
    <property type="protein sequence ID" value="QSZ67011.1"/>
    <property type="molecule type" value="Genomic_DNA"/>
</dbReference>
<dbReference type="SUPFAM" id="SSF63999">
    <property type="entry name" value="Thiamin pyrophosphokinase, catalytic domain"/>
    <property type="match status" value="1"/>
</dbReference>
<dbReference type="AlphaFoldDB" id="A0A8A3S5K2"/>
<evidence type="ECO:0000259" key="6">
    <source>
        <dbReference type="Pfam" id="PF01973"/>
    </source>
</evidence>
<dbReference type="UniPathway" id="UPA00065"/>